<evidence type="ECO:0000313" key="2">
    <source>
        <dbReference type="Proteomes" id="UP000767947"/>
    </source>
</evidence>
<dbReference type="Proteomes" id="UP000767947">
    <property type="component" value="Unassembled WGS sequence"/>
</dbReference>
<accession>A0ABX1QSY1</accession>
<comment type="caution">
    <text evidence="1">The sequence shown here is derived from an EMBL/GenBank/DDBJ whole genome shotgun (WGS) entry which is preliminary data.</text>
</comment>
<name>A0ABX1QSY1_9FLAO</name>
<sequence>MRKFLTLLTLIVVAVGISSCSSDDKPETGLSAKIDGVSKKFINVTVTEEEYDEYSDYIVTAIQSDDPSKSIQISLGKDFIGTESIYYIQYFDGENYYDLSSPGIVSNVTESSNTKVKATFSGILVSDVGMGNVAVTDGTIDVKP</sequence>
<proteinExistence type="predicted"/>
<keyword evidence="2" id="KW-1185">Reference proteome</keyword>
<dbReference type="RefSeq" id="WP_169523021.1">
    <property type="nucleotide sequence ID" value="NZ_JAAMPT010000200.1"/>
</dbReference>
<organism evidence="1 2">
    <name type="scientific">Flavobacterium solisilvae</name>
    <dbReference type="NCBI Taxonomy" id="1852019"/>
    <lineage>
        <taxon>Bacteria</taxon>
        <taxon>Pseudomonadati</taxon>
        <taxon>Bacteroidota</taxon>
        <taxon>Flavobacteriia</taxon>
        <taxon>Flavobacteriales</taxon>
        <taxon>Flavobacteriaceae</taxon>
        <taxon>Flavobacterium</taxon>
    </lineage>
</organism>
<evidence type="ECO:0000313" key="1">
    <source>
        <dbReference type="EMBL" id="NMH24423.1"/>
    </source>
</evidence>
<gene>
    <name evidence="1" type="ORF">G6042_03980</name>
</gene>
<dbReference type="PROSITE" id="PS51257">
    <property type="entry name" value="PROKAR_LIPOPROTEIN"/>
    <property type="match status" value="1"/>
</dbReference>
<dbReference type="EMBL" id="JAAMPT010000200">
    <property type="protein sequence ID" value="NMH24423.1"/>
    <property type="molecule type" value="Genomic_DNA"/>
</dbReference>
<protein>
    <submittedName>
        <fullName evidence="1">Uncharacterized protein</fullName>
    </submittedName>
</protein>
<reference evidence="1 2" key="1">
    <citation type="submission" date="2020-02" db="EMBL/GenBank/DDBJ databases">
        <title>Flavobacterium sp. genome.</title>
        <authorList>
            <person name="Jung H.S."/>
            <person name="Baek J.H."/>
            <person name="Jeon C.O."/>
        </authorList>
    </citation>
    <scope>NUCLEOTIDE SEQUENCE [LARGE SCALE GENOMIC DNA]</scope>
    <source>
        <strain evidence="1 2">SE-s27</strain>
    </source>
</reference>